<dbReference type="SUPFAM" id="SSF55681">
    <property type="entry name" value="Class II aaRS and biotin synthetases"/>
    <property type="match status" value="1"/>
</dbReference>
<dbReference type="Proteomes" id="UP001497497">
    <property type="component" value="Unassembled WGS sequence"/>
</dbReference>
<name>A0AAV2I0V6_LYMST</name>
<dbReference type="Gene3D" id="3.30.390.50">
    <property type="entry name" value="CO dehydrogenase flavoprotein, C-terminal domain"/>
    <property type="match status" value="1"/>
</dbReference>
<comment type="similarity">
    <text evidence="2">Belongs to the LplA family.</text>
</comment>
<accession>A0AAV2I0V6</accession>
<evidence type="ECO:0000256" key="2">
    <source>
        <dbReference type="ARBA" id="ARBA00008242"/>
    </source>
</evidence>
<feature type="domain" description="BPL/LPL catalytic" evidence="3">
    <location>
        <begin position="62"/>
        <end position="247"/>
    </location>
</feature>
<comment type="caution">
    <text evidence="4">The sequence shown here is derived from an EMBL/GenBank/DDBJ whole genome shotgun (WGS) entry which is preliminary data.</text>
</comment>
<dbReference type="InterPro" id="IPR045864">
    <property type="entry name" value="aa-tRNA-synth_II/BPL/LPL"/>
</dbReference>
<evidence type="ECO:0000313" key="5">
    <source>
        <dbReference type="Proteomes" id="UP001497497"/>
    </source>
</evidence>
<dbReference type="GO" id="GO:0009249">
    <property type="term" value="P:protein lipoylation"/>
    <property type="evidence" value="ECO:0007669"/>
    <property type="project" value="InterPro"/>
</dbReference>
<proteinExistence type="inferred from homology"/>
<evidence type="ECO:0000259" key="3">
    <source>
        <dbReference type="PROSITE" id="PS51733"/>
    </source>
</evidence>
<dbReference type="FunFam" id="3.30.930.10:FF:000045">
    <property type="entry name" value="lipoyltransferase 1, mitochondrial"/>
    <property type="match status" value="1"/>
</dbReference>
<dbReference type="CDD" id="cd16443">
    <property type="entry name" value="LplA"/>
    <property type="match status" value="1"/>
</dbReference>
<dbReference type="GO" id="GO:0017118">
    <property type="term" value="F:lipoyltransferase activity"/>
    <property type="evidence" value="ECO:0007669"/>
    <property type="project" value="TreeGrafter"/>
</dbReference>
<dbReference type="PANTHER" id="PTHR12561">
    <property type="entry name" value="LIPOATE-PROTEIN LIGASE"/>
    <property type="match status" value="1"/>
</dbReference>
<dbReference type="EMBL" id="CAXITT010000374">
    <property type="protein sequence ID" value="CAL1540194.1"/>
    <property type="molecule type" value="Genomic_DNA"/>
</dbReference>
<dbReference type="InterPro" id="IPR004143">
    <property type="entry name" value="BPL_LPL_catalytic"/>
</dbReference>
<keyword evidence="5" id="KW-1185">Reference proteome</keyword>
<dbReference type="InterPro" id="IPR004562">
    <property type="entry name" value="LipoylTrfase_LipoateP_Ligase"/>
</dbReference>
<dbReference type="AlphaFoldDB" id="A0AAV2I0V6"/>
<evidence type="ECO:0000313" key="4">
    <source>
        <dbReference type="EMBL" id="CAL1540194.1"/>
    </source>
</evidence>
<protein>
    <recommendedName>
        <fullName evidence="3">BPL/LPL catalytic domain-containing protein</fullName>
    </recommendedName>
</protein>
<dbReference type="PROSITE" id="PS51733">
    <property type="entry name" value="BPL_LPL_CATALYTIC"/>
    <property type="match status" value="1"/>
</dbReference>
<reference evidence="4 5" key="1">
    <citation type="submission" date="2024-04" db="EMBL/GenBank/DDBJ databases">
        <authorList>
            <consortium name="Genoscope - CEA"/>
            <person name="William W."/>
        </authorList>
    </citation>
    <scope>NUCLEOTIDE SEQUENCE [LARGE SCALE GENOMIC DNA]</scope>
</reference>
<dbReference type="Gene3D" id="3.30.930.10">
    <property type="entry name" value="Bira Bifunctional Protein, Domain 2"/>
    <property type="match status" value="1"/>
</dbReference>
<evidence type="ECO:0000256" key="1">
    <source>
        <dbReference type="ARBA" id="ARBA00005085"/>
    </source>
</evidence>
<gene>
    <name evidence="4" type="ORF">GSLYS_00013903001</name>
</gene>
<dbReference type="PANTHER" id="PTHR12561:SF3">
    <property type="entry name" value="LIPOYLTRANSFERASE 1, MITOCHONDRIAL"/>
    <property type="match status" value="1"/>
</dbReference>
<sequence length="396" mass="45468">MLLRKIANHKLLINWKKCNWYSQFSHLACEENRPKRAVFVSTSDSIFENLALEEWLYERTDFSKAEILLIWRNRPALVFGRHQNPWLEANVPFAASKGVCISRRSSGGGTVYHDEANLNLSFLTTRKRYNRRVNLDLIVDALRKKWDIDLSVNQRDDIMLDRFYKVSGTAAKLGRLQSYHHCTLLINVDQCMLKRCLDSPMIGADSKATKSTPASVMNLKDKVPDMNFELLVNVIGEHFLQMGGCEKNLQSFQDINPNNESNFPGITGILQRLQSWEWVYGKTPNFSINRTFVGPICSMEKFSLKVSINVEKGAISLTTLELENADSIDRHLSDFTQTLHMCYSENANNLKLSHPNLLELHNKCQEYLLSIVGDEHKNVQLGQWILDSVMTCFKFV</sequence>
<comment type="pathway">
    <text evidence="1">Protein modification; protein lipoylation via exogenous pathway; protein N(6)-(lipoyl)lysine from lipoate: step 2/2.</text>
</comment>
<organism evidence="4 5">
    <name type="scientific">Lymnaea stagnalis</name>
    <name type="common">Great pond snail</name>
    <name type="synonym">Helix stagnalis</name>
    <dbReference type="NCBI Taxonomy" id="6523"/>
    <lineage>
        <taxon>Eukaryota</taxon>
        <taxon>Metazoa</taxon>
        <taxon>Spiralia</taxon>
        <taxon>Lophotrochozoa</taxon>
        <taxon>Mollusca</taxon>
        <taxon>Gastropoda</taxon>
        <taxon>Heterobranchia</taxon>
        <taxon>Euthyneura</taxon>
        <taxon>Panpulmonata</taxon>
        <taxon>Hygrophila</taxon>
        <taxon>Lymnaeoidea</taxon>
        <taxon>Lymnaeidae</taxon>
        <taxon>Lymnaea</taxon>
    </lineage>
</organism>
<dbReference type="Pfam" id="PF21948">
    <property type="entry name" value="LplA-B_cat"/>
    <property type="match status" value="1"/>
</dbReference>
<dbReference type="GO" id="GO:0005739">
    <property type="term" value="C:mitochondrion"/>
    <property type="evidence" value="ECO:0007669"/>
    <property type="project" value="TreeGrafter"/>
</dbReference>